<dbReference type="PANTHER" id="PTHR35400:SF3">
    <property type="entry name" value="SLL1072 PROTEIN"/>
    <property type="match status" value="1"/>
</dbReference>
<dbReference type="CDD" id="cd06260">
    <property type="entry name" value="DUF820-like"/>
    <property type="match status" value="1"/>
</dbReference>
<keyword evidence="2" id="KW-0540">Nuclease</keyword>
<protein>
    <submittedName>
        <fullName evidence="2">Uma2 family endonuclease</fullName>
    </submittedName>
</protein>
<proteinExistence type="predicted"/>
<dbReference type="PANTHER" id="PTHR35400">
    <property type="entry name" value="SLR1083 PROTEIN"/>
    <property type="match status" value="1"/>
</dbReference>
<reference evidence="3" key="1">
    <citation type="submission" date="2017-09" db="EMBL/GenBank/DDBJ databases">
        <title>Genome evolution observed in wild isolates of Caulobacter crescentus.</title>
        <authorList>
            <person name="Ely B."/>
            <person name="Wilson K."/>
            <person name="Scott D."/>
        </authorList>
    </citation>
    <scope>NUCLEOTIDE SEQUENCE [LARGE SCALE GENOMIC DNA]</scope>
    <source>
        <strain evidence="3">CB13b1a</strain>
    </source>
</reference>
<dbReference type="AlphaFoldDB" id="A0A290MY87"/>
<dbReference type="RefSeq" id="WP_096052009.1">
    <property type="nucleotide sequence ID" value="NZ_CP023315.3"/>
</dbReference>
<dbReference type="EMBL" id="CP023315">
    <property type="protein sequence ID" value="ATC32594.1"/>
    <property type="molecule type" value="Genomic_DNA"/>
</dbReference>
<evidence type="ECO:0000259" key="1">
    <source>
        <dbReference type="Pfam" id="PF05685"/>
    </source>
</evidence>
<dbReference type="GO" id="GO:0004519">
    <property type="term" value="F:endonuclease activity"/>
    <property type="evidence" value="ECO:0007669"/>
    <property type="project" value="UniProtKB-KW"/>
</dbReference>
<gene>
    <name evidence="2" type="ORF">CA606_09695</name>
</gene>
<keyword evidence="2" id="KW-0378">Hydrolase</keyword>
<evidence type="ECO:0000313" key="2">
    <source>
        <dbReference type="EMBL" id="ATC32594.1"/>
    </source>
</evidence>
<keyword evidence="2" id="KW-0255">Endonuclease</keyword>
<sequence>MNALARALETSQQHRFTLDDVLRMQEAGILDESARVELIDGALVEMASEGELHSRLKMQIAKQFILSVGDAVQVMVESTLRLSPTNAPDPDLYLYDQALSLGQINGSNVGLVIEVAQSTLRSDLAFKAELYAQHGVRDYWVVDVNTDTLIVHRGLVDGVYRDVTHHGAQETVTALALPSVSLCLAELPIIR</sequence>
<evidence type="ECO:0000313" key="3">
    <source>
        <dbReference type="Proteomes" id="UP000217311"/>
    </source>
</evidence>
<accession>A0A290MY87</accession>
<dbReference type="Proteomes" id="UP000217311">
    <property type="component" value="Chromosome"/>
</dbReference>
<dbReference type="InterPro" id="IPR008538">
    <property type="entry name" value="Uma2"/>
</dbReference>
<name>A0A290MY87_CAUVI</name>
<organism evidence="2 3">
    <name type="scientific">Caulobacter vibrioides</name>
    <name type="common">Caulobacter crescentus</name>
    <dbReference type="NCBI Taxonomy" id="155892"/>
    <lineage>
        <taxon>Bacteria</taxon>
        <taxon>Pseudomonadati</taxon>
        <taxon>Pseudomonadota</taxon>
        <taxon>Alphaproteobacteria</taxon>
        <taxon>Caulobacterales</taxon>
        <taxon>Caulobacteraceae</taxon>
        <taxon>Caulobacter</taxon>
    </lineage>
</organism>
<dbReference type="SUPFAM" id="SSF52980">
    <property type="entry name" value="Restriction endonuclease-like"/>
    <property type="match status" value="1"/>
</dbReference>
<dbReference type="InterPro" id="IPR011335">
    <property type="entry name" value="Restrct_endonuc-II-like"/>
</dbReference>
<dbReference type="Pfam" id="PF05685">
    <property type="entry name" value="Uma2"/>
    <property type="match status" value="1"/>
</dbReference>
<feature type="domain" description="Putative restriction endonuclease" evidence="1">
    <location>
        <begin position="20"/>
        <end position="182"/>
    </location>
</feature>
<dbReference type="Gene3D" id="3.90.1570.10">
    <property type="entry name" value="tt1808, chain A"/>
    <property type="match status" value="1"/>
</dbReference>
<dbReference type="InterPro" id="IPR012296">
    <property type="entry name" value="Nuclease_put_TT1808"/>
</dbReference>